<protein>
    <submittedName>
        <fullName evidence="2">Uncharacterized protein</fullName>
    </submittedName>
</protein>
<dbReference type="PANTHER" id="PTHR23053">
    <property type="entry name" value="DLEC1 DELETED IN LUNG AND ESOPHAGEAL CANCER 1"/>
    <property type="match status" value="1"/>
</dbReference>
<dbReference type="AlphaFoldDB" id="A0A3S4ZQ21"/>
<dbReference type="EMBL" id="CAAALY010030492">
    <property type="protein sequence ID" value="VEL16958.1"/>
    <property type="molecule type" value="Genomic_DNA"/>
</dbReference>
<dbReference type="Proteomes" id="UP000784294">
    <property type="component" value="Unassembled WGS sequence"/>
</dbReference>
<evidence type="ECO:0000256" key="1">
    <source>
        <dbReference type="SAM" id="MobiDB-lite"/>
    </source>
</evidence>
<dbReference type="GO" id="GO:0005930">
    <property type="term" value="C:axoneme"/>
    <property type="evidence" value="ECO:0007669"/>
    <property type="project" value="TreeGrafter"/>
</dbReference>
<dbReference type="Gene3D" id="2.60.40.10">
    <property type="entry name" value="Immunoglobulins"/>
    <property type="match status" value="1"/>
</dbReference>
<accession>A0A3S4ZQ21</accession>
<dbReference type="InterPro" id="IPR033305">
    <property type="entry name" value="Hydin-like"/>
</dbReference>
<dbReference type="PANTHER" id="PTHR23053:SF0">
    <property type="entry name" value="HYDROCEPHALUS-INDUCING PROTEIN HOMOLOG"/>
    <property type="match status" value="1"/>
</dbReference>
<name>A0A3S4ZQ21_9PLAT</name>
<dbReference type="GO" id="GO:1904158">
    <property type="term" value="P:axonemal central apparatus assembly"/>
    <property type="evidence" value="ECO:0007669"/>
    <property type="project" value="TreeGrafter"/>
</dbReference>
<feature type="region of interest" description="Disordered" evidence="1">
    <location>
        <begin position="37"/>
        <end position="58"/>
    </location>
</feature>
<evidence type="ECO:0000313" key="2">
    <source>
        <dbReference type="EMBL" id="VEL16958.1"/>
    </source>
</evidence>
<dbReference type="InterPro" id="IPR013783">
    <property type="entry name" value="Ig-like_fold"/>
</dbReference>
<gene>
    <name evidence="2" type="ORF">PXEA_LOCUS10398</name>
</gene>
<dbReference type="GO" id="GO:0003341">
    <property type="term" value="P:cilium movement"/>
    <property type="evidence" value="ECO:0007669"/>
    <property type="project" value="TreeGrafter"/>
</dbReference>
<keyword evidence="3" id="KW-1185">Reference proteome</keyword>
<reference evidence="2" key="1">
    <citation type="submission" date="2018-11" db="EMBL/GenBank/DDBJ databases">
        <authorList>
            <consortium name="Pathogen Informatics"/>
        </authorList>
    </citation>
    <scope>NUCLEOTIDE SEQUENCE</scope>
</reference>
<comment type="caution">
    <text evidence="2">The sequence shown here is derived from an EMBL/GenBank/DDBJ whole genome shotgun (WGS) entry which is preliminary data.</text>
</comment>
<evidence type="ECO:0000313" key="3">
    <source>
        <dbReference type="Proteomes" id="UP000784294"/>
    </source>
</evidence>
<sequence>MIGSQVKVRFRLTNQSKVPADVFCRVRLTSSGLSGLPGVGGGTTARGTHRAGSSPGPAAVVSGASEVFHVDPERIQIRPMDTFYVTVTFTPFMMQTYTANFEATIENLPSGLSLGSQIGLLNVPGSGLPTTLFPGPGVSPSVTGAPGAQASMLSRSSYLPVAASPAVAAIMDSTVSTSGSFTALANVTGGGYLAYPSPLSFELVGEGQLPRLRVTYPELADSAGNPLVVFRRVRINDRATNELEVVNEGKLGSMVSSSLFTSVVELAHTYINAIMHIYIYIY</sequence>
<dbReference type="OrthoDB" id="442692at2759"/>
<organism evidence="2 3">
    <name type="scientific">Protopolystoma xenopodis</name>
    <dbReference type="NCBI Taxonomy" id="117903"/>
    <lineage>
        <taxon>Eukaryota</taxon>
        <taxon>Metazoa</taxon>
        <taxon>Spiralia</taxon>
        <taxon>Lophotrochozoa</taxon>
        <taxon>Platyhelminthes</taxon>
        <taxon>Monogenea</taxon>
        <taxon>Polyopisthocotylea</taxon>
        <taxon>Polystomatidea</taxon>
        <taxon>Polystomatidae</taxon>
        <taxon>Protopolystoma</taxon>
    </lineage>
</organism>
<proteinExistence type="predicted"/>